<comment type="caution">
    <text evidence="2">The sequence shown here is derived from an EMBL/GenBank/DDBJ whole genome shotgun (WGS) entry which is preliminary data.</text>
</comment>
<evidence type="ECO:0000313" key="2">
    <source>
        <dbReference type="EMBL" id="KAA8895731.1"/>
    </source>
</evidence>
<dbReference type="OrthoDB" id="28755at2759"/>
<keyword evidence="1" id="KW-0472">Membrane</keyword>
<reference evidence="2 3" key="1">
    <citation type="submission" date="2019-09" db="EMBL/GenBank/DDBJ databases">
        <title>Draft genome of the ectomycorrhizal ascomycete Sphaerosporella brunnea.</title>
        <authorList>
            <consortium name="DOE Joint Genome Institute"/>
            <person name="Benucci G.M."/>
            <person name="Marozzi G."/>
            <person name="Antonielli L."/>
            <person name="Sanchez S."/>
            <person name="Marco P."/>
            <person name="Wang X."/>
            <person name="Falini L.B."/>
            <person name="Barry K."/>
            <person name="Haridas S."/>
            <person name="Lipzen A."/>
            <person name="Labutti K."/>
            <person name="Grigoriev I.V."/>
            <person name="Murat C."/>
            <person name="Martin F."/>
            <person name="Albertini E."/>
            <person name="Donnini D."/>
            <person name="Bonito G."/>
        </authorList>
    </citation>
    <scope>NUCLEOTIDE SEQUENCE [LARGE SCALE GENOMIC DNA]</scope>
    <source>
        <strain evidence="2 3">Sb_GMNB300</strain>
    </source>
</reference>
<feature type="transmembrane region" description="Helical" evidence="1">
    <location>
        <begin position="29"/>
        <end position="47"/>
    </location>
</feature>
<dbReference type="PANTHER" id="PTHR37490:SF1">
    <property type="entry name" value="GLYCOSYLTRANSFERASE 2-LIKE DOMAIN-CONTAINING PROTEIN"/>
    <property type="match status" value="1"/>
</dbReference>
<dbReference type="Pfam" id="PF11913">
    <property type="entry name" value="DUF3431"/>
    <property type="match status" value="1"/>
</dbReference>
<dbReference type="AlphaFoldDB" id="A0A5J5EKI9"/>
<protein>
    <submittedName>
        <fullName evidence="2">Uncharacterized protein</fullName>
    </submittedName>
</protein>
<dbReference type="EMBL" id="VXIS01000247">
    <property type="protein sequence ID" value="KAA8895731.1"/>
    <property type="molecule type" value="Genomic_DNA"/>
</dbReference>
<organism evidence="2 3">
    <name type="scientific">Sphaerosporella brunnea</name>
    <dbReference type="NCBI Taxonomy" id="1250544"/>
    <lineage>
        <taxon>Eukaryota</taxon>
        <taxon>Fungi</taxon>
        <taxon>Dikarya</taxon>
        <taxon>Ascomycota</taxon>
        <taxon>Pezizomycotina</taxon>
        <taxon>Pezizomycetes</taxon>
        <taxon>Pezizales</taxon>
        <taxon>Pyronemataceae</taxon>
        <taxon>Sphaerosporella</taxon>
    </lineage>
</organism>
<evidence type="ECO:0000256" key="1">
    <source>
        <dbReference type="SAM" id="Phobius"/>
    </source>
</evidence>
<gene>
    <name evidence="2" type="ORF">FN846DRAFT_317583</name>
</gene>
<keyword evidence="3" id="KW-1185">Reference proteome</keyword>
<dbReference type="InParanoid" id="A0A5J5EKI9"/>
<dbReference type="InterPro" id="IPR021838">
    <property type="entry name" value="DUF3431"/>
</dbReference>
<proteinExistence type="predicted"/>
<name>A0A5J5EKI9_9PEZI</name>
<dbReference type="PANTHER" id="PTHR37490">
    <property type="entry name" value="EXPRESSED PROTEIN"/>
    <property type="match status" value="1"/>
</dbReference>
<sequence>MSSSRKELGSSLLETGRGLLPKEARARKCFGLSLAALLLLLAVLGIWSHHASSSDALGGGGEDAVLMTLPPANLDTSYSPKRSFDIVVAHYSESLPELRSTLAAITSLPALAARKPNVIVYTKHATTPLASIASALHLPEASVRRLPNRGREGGTYLTHLLTNWDDLAAHTLFMQAHVHNEFYLLQRLRDYFAANTGYLSFGFSGKSCPLTACVDEWGWRDRYHQLPSIYTLLFGRLPPPGRFTLSYKGQFIVSAQRARGVSKEKLQILQNVLEGPESPYSRNVAEDGEQGRDAPRFGFVLERAWGLVFACADGKLAKTCPSLWRQRREGEALADCQCLDS</sequence>
<accession>A0A5J5EKI9</accession>
<dbReference type="Proteomes" id="UP000326924">
    <property type="component" value="Unassembled WGS sequence"/>
</dbReference>
<keyword evidence="1" id="KW-1133">Transmembrane helix</keyword>
<evidence type="ECO:0000313" key="3">
    <source>
        <dbReference type="Proteomes" id="UP000326924"/>
    </source>
</evidence>
<keyword evidence="1" id="KW-0812">Transmembrane</keyword>